<dbReference type="Gene3D" id="1.10.287.1260">
    <property type="match status" value="1"/>
</dbReference>
<dbReference type="SUPFAM" id="SSF82861">
    <property type="entry name" value="Mechanosensitive channel protein MscS (YggB), transmembrane region"/>
    <property type="match status" value="1"/>
</dbReference>
<evidence type="ECO:0000256" key="4">
    <source>
        <dbReference type="ARBA" id="ARBA00022692"/>
    </source>
</evidence>
<evidence type="ECO:0000256" key="2">
    <source>
        <dbReference type="ARBA" id="ARBA00008017"/>
    </source>
</evidence>
<evidence type="ECO:0000256" key="6">
    <source>
        <dbReference type="ARBA" id="ARBA00023136"/>
    </source>
</evidence>
<feature type="domain" description="Mechanosensitive ion channel MscS" evidence="8">
    <location>
        <begin position="139"/>
        <end position="198"/>
    </location>
</feature>
<evidence type="ECO:0000256" key="1">
    <source>
        <dbReference type="ARBA" id="ARBA00004651"/>
    </source>
</evidence>
<comment type="similarity">
    <text evidence="2">Belongs to the MscS (TC 1.A.23) family.</text>
</comment>
<name>A0ABX5QEZ4_9MICO</name>
<dbReference type="PANTHER" id="PTHR30460:SF0">
    <property type="entry name" value="MODERATE CONDUCTANCE MECHANOSENSITIVE CHANNEL YBIO"/>
    <property type="match status" value="1"/>
</dbReference>
<dbReference type="PANTHER" id="PTHR30460">
    <property type="entry name" value="MODERATE CONDUCTANCE MECHANOSENSITIVE CHANNEL YBIO"/>
    <property type="match status" value="1"/>
</dbReference>
<reference evidence="11 12" key="1">
    <citation type="submission" date="2019-01" db="EMBL/GenBank/DDBJ databases">
        <title>Leucobacter muris sp. nov. isolated from the nose of a laboratory mouse.</title>
        <authorList>
            <person name="Benga L."/>
            <person name="Sproeer C."/>
            <person name="Schumann P."/>
            <person name="Verbarg S."/>
            <person name="Bunk B."/>
            <person name="Engelhardt E."/>
            <person name="Benten P.M."/>
            <person name="Sager M."/>
        </authorList>
    </citation>
    <scope>NUCLEOTIDE SEQUENCE [LARGE SCALE GENOMIC DNA]</scope>
    <source>
        <strain evidence="11 12">DSM 101948</strain>
    </source>
</reference>
<organism evidence="11 12">
    <name type="scientific">Leucobacter muris</name>
    <dbReference type="NCBI Taxonomy" id="1935379"/>
    <lineage>
        <taxon>Bacteria</taxon>
        <taxon>Bacillati</taxon>
        <taxon>Actinomycetota</taxon>
        <taxon>Actinomycetes</taxon>
        <taxon>Micrococcales</taxon>
        <taxon>Microbacteriaceae</taxon>
        <taxon>Leucobacter</taxon>
    </lineage>
</organism>
<accession>A0ABX5QEZ4</accession>
<dbReference type="SUPFAM" id="SSF50182">
    <property type="entry name" value="Sm-like ribonucleoproteins"/>
    <property type="match status" value="1"/>
</dbReference>
<dbReference type="Gene3D" id="2.30.30.60">
    <property type="match status" value="1"/>
</dbReference>
<evidence type="ECO:0000259" key="9">
    <source>
        <dbReference type="Pfam" id="PF21082"/>
    </source>
</evidence>
<evidence type="ECO:0000259" key="8">
    <source>
        <dbReference type="Pfam" id="PF00924"/>
    </source>
</evidence>
<dbReference type="RefSeq" id="WP_017884960.1">
    <property type="nucleotide sequence ID" value="NZ_CP035037.1"/>
</dbReference>
<dbReference type="Gene3D" id="3.30.70.100">
    <property type="match status" value="1"/>
</dbReference>
<feature type="transmembrane region" description="Helical" evidence="7">
    <location>
        <begin position="29"/>
        <end position="47"/>
    </location>
</feature>
<dbReference type="InterPro" id="IPR045276">
    <property type="entry name" value="YbiO_bact"/>
</dbReference>
<dbReference type="InterPro" id="IPR006685">
    <property type="entry name" value="MscS_channel_2nd"/>
</dbReference>
<evidence type="ECO:0000256" key="3">
    <source>
        <dbReference type="ARBA" id="ARBA00022475"/>
    </source>
</evidence>
<keyword evidence="5 7" id="KW-1133">Transmembrane helix</keyword>
<feature type="domain" description="Mechanosensitive ion channel MscS C-terminal" evidence="9">
    <location>
        <begin position="211"/>
        <end position="296"/>
    </location>
</feature>
<dbReference type="InterPro" id="IPR049278">
    <property type="entry name" value="MS_channel_C"/>
</dbReference>
<dbReference type="InterPro" id="IPR011066">
    <property type="entry name" value="MscS_channel_C_sf"/>
</dbReference>
<sequence>MAAFRFEGVEDVPEVVGNAFVDFVTAYQVPLRILLIVAVAVVLNWVLRRILMRTVTRIVQGVKRAQDVDTTSEIQAAPYVNARAVQRTRTLGTVGRAVITWVVVVIALILVLSELSVNVGALVASAGIVGAGLAFGAQNIVKDILNGIFMVFEDQLGVGDIVTIGEVSGTVEDVGIRVTQVRAMDGTLWFVRNGEILTLGNSSQGWGRALIDVTVRADSDLAEVERVTLETAKGLVHDPAIARKISGEPEIWGVESAFGDRATLRLAVRTRPEAQWAVQRALRAALIRRFQEAGIQLATELPKYPGGAA</sequence>
<dbReference type="InterPro" id="IPR049142">
    <property type="entry name" value="MS_channel_1st"/>
</dbReference>
<proteinExistence type="inferred from homology"/>
<dbReference type="InterPro" id="IPR010920">
    <property type="entry name" value="LSM_dom_sf"/>
</dbReference>
<feature type="transmembrane region" description="Helical" evidence="7">
    <location>
        <begin position="93"/>
        <end position="113"/>
    </location>
</feature>
<dbReference type="EMBL" id="CP035037">
    <property type="protein sequence ID" value="QAB17644.1"/>
    <property type="molecule type" value="Genomic_DNA"/>
</dbReference>
<dbReference type="Pfam" id="PF00924">
    <property type="entry name" value="MS_channel_2nd"/>
    <property type="match status" value="1"/>
</dbReference>
<evidence type="ECO:0000313" key="12">
    <source>
        <dbReference type="Proteomes" id="UP000285768"/>
    </source>
</evidence>
<evidence type="ECO:0000256" key="7">
    <source>
        <dbReference type="SAM" id="Phobius"/>
    </source>
</evidence>
<dbReference type="InterPro" id="IPR023408">
    <property type="entry name" value="MscS_beta-dom_sf"/>
</dbReference>
<keyword evidence="12" id="KW-1185">Reference proteome</keyword>
<keyword evidence="6 7" id="KW-0472">Membrane</keyword>
<dbReference type="Proteomes" id="UP000285768">
    <property type="component" value="Chromosome"/>
</dbReference>
<comment type="subcellular location">
    <subcellularLocation>
        <location evidence="1">Cell membrane</location>
        <topology evidence="1">Multi-pass membrane protein</topology>
    </subcellularLocation>
</comment>
<evidence type="ECO:0000259" key="10">
    <source>
        <dbReference type="Pfam" id="PF21088"/>
    </source>
</evidence>
<dbReference type="SUPFAM" id="SSF82689">
    <property type="entry name" value="Mechanosensitive channel protein MscS (YggB), C-terminal domain"/>
    <property type="match status" value="1"/>
</dbReference>
<dbReference type="Pfam" id="PF21088">
    <property type="entry name" value="MS_channel_1st"/>
    <property type="match status" value="1"/>
</dbReference>
<gene>
    <name evidence="11" type="ORF">Leucomu_06660</name>
</gene>
<feature type="transmembrane region" description="Helical" evidence="7">
    <location>
        <begin position="119"/>
        <end position="141"/>
    </location>
</feature>
<feature type="domain" description="Mechanosensitive ion channel transmembrane helices 2/3" evidence="10">
    <location>
        <begin position="102"/>
        <end position="138"/>
    </location>
</feature>
<dbReference type="InterPro" id="IPR011014">
    <property type="entry name" value="MscS_channel_TM-2"/>
</dbReference>
<evidence type="ECO:0000256" key="5">
    <source>
        <dbReference type="ARBA" id="ARBA00022989"/>
    </source>
</evidence>
<protein>
    <submittedName>
        <fullName evidence="11">Mechanosensitive ion channel family protein</fullName>
    </submittedName>
</protein>
<keyword evidence="4 7" id="KW-0812">Transmembrane</keyword>
<dbReference type="Pfam" id="PF21082">
    <property type="entry name" value="MS_channel_3rd"/>
    <property type="match status" value="1"/>
</dbReference>
<evidence type="ECO:0000313" key="11">
    <source>
        <dbReference type="EMBL" id="QAB17644.1"/>
    </source>
</evidence>
<keyword evidence="3" id="KW-1003">Cell membrane</keyword>